<protein>
    <submittedName>
        <fullName evidence="2">Uncharacterized protein</fullName>
    </submittedName>
</protein>
<evidence type="ECO:0000256" key="1">
    <source>
        <dbReference type="SAM" id="MobiDB-lite"/>
    </source>
</evidence>
<accession>Q5VNR0</accession>
<evidence type="ECO:0000313" key="2">
    <source>
        <dbReference type="EMBL" id="BAD68915.1"/>
    </source>
</evidence>
<name>Q5VNR0_ORYSJ</name>
<organism evidence="2 3">
    <name type="scientific">Oryza sativa subsp. japonica</name>
    <name type="common">Rice</name>
    <dbReference type="NCBI Taxonomy" id="39947"/>
    <lineage>
        <taxon>Eukaryota</taxon>
        <taxon>Viridiplantae</taxon>
        <taxon>Streptophyta</taxon>
        <taxon>Embryophyta</taxon>
        <taxon>Tracheophyta</taxon>
        <taxon>Spermatophyta</taxon>
        <taxon>Magnoliopsida</taxon>
        <taxon>Liliopsida</taxon>
        <taxon>Poales</taxon>
        <taxon>Poaceae</taxon>
        <taxon>BOP clade</taxon>
        <taxon>Oryzoideae</taxon>
        <taxon>Oryzeae</taxon>
        <taxon>Oryzinae</taxon>
        <taxon>Oryza</taxon>
        <taxon>Oryza sativa</taxon>
    </lineage>
</organism>
<sequence>MAVGCGQRWRCPTPRRTVTELTATMAGCWRGAAQRLWPMAEVAVAEEDSDGDGCVNGWPAGGRGDGSGWLAQRAVAEADVERTRRRGRQAADGGSKPSPALAEPPTMAFQESVSLDSVLVPSHPL</sequence>
<reference evidence="3" key="1">
    <citation type="journal article" date="2005" name="Nature">
        <title>The map-based sequence of the rice genome.</title>
        <authorList>
            <consortium name="International rice genome sequencing project (IRGSP)"/>
            <person name="Matsumoto T."/>
            <person name="Wu J."/>
            <person name="Kanamori H."/>
            <person name="Katayose Y."/>
            <person name="Fujisawa M."/>
            <person name="Namiki N."/>
            <person name="Mizuno H."/>
            <person name="Yamamoto K."/>
            <person name="Antonio B.A."/>
            <person name="Baba T."/>
            <person name="Sakata K."/>
            <person name="Nagamura Y."/>
            <person name="Aoki H."/>
            <person name="Arikawa K."/>
            <person name="Arita K."/>
            <person name="Bito T."/>
            <person name="Chiden Y."/>
            <person name="Fujitsuka N."/>
            <person name="Fukunaka R."/>
            <person name="Hamada M."/>
            <person name="Harada C."/>
            <person name="Hayashi A."/>
            <person name="Hijishita S."/>
            <person name="Honda M."/>
            <person name="Hosokawa S."/>
            <person name="Ichikawa Y."/>
            <person name="Idonuma A."/>
            <person name="Iijima M."/>
            <person name="Ikeda M."/>
            <person name="Ikeno M."/>
            <person name="Ito K."/>
            <person name="Ito S."/>
            <person name="Ito T."/>
            <person name="Ito Y."/>
            <person name="Ito Y."/>
            <person name="Iwabuchi A."/>
            <person name="Kamiya K."/>
            <person name="Karasawa W."/>
            <person name="Kurita K."/>
            <person name="Katagiri S."/>
            <person name="Kikuta A."/>
            <person name="Kobayashi H."/>
            <person name="Kobayashi N."/>
            <person name="Machita K."/>
            <person name="Maehara T."/>
            <person name="Masukawa M."/>
            <person name="Mizubayashi T."/>
            <person name="Mukai Y."/>
            <person name="Nagasaki H."/>
            <person name="Nagata Y."/>
            <person name="Naito S."/>
            <person name="Nakashima M."/>
            <person name="Nakama Y."/>
            <person name="Nakamichi Y."/>
            <person name="Nakamura M."/>
            <person name="Meguro A."/>
            <person name="Negishi M."/>
            <person name="Ohta I."/>
            <person name="Ohta T."/>
            <person name="Okamoto M."/>
            <person name="Ono N."/>
            <person name="Saji S."/>
            <person name="Sakaguchi M."/>
            <person name="Sakai K."/>
            <person name="Shibata M."/>
            <person name="Shimokawa T."/>
            <person name="Song J."/>
            <person name="Takazaki Y."/>
            <person name="Terasawa K."/>
            <person name="Tsugane M."/>
            <person name="Tsuji K."/>
            <person name="Ueda S."/>
            <person name="Waki K."/>
            <person name="Yamagata H."/>
            <person name="Yamamoto M."/>
            <person name="Yamamoto S."/>
            <person name="Yamane H."/>
            <person name="Yoshiki S."/>
            <person name="Yoshihara R."/>
            <person name="Yukawa K."/>
            <person name="Zhong H."/>
            <person name="Yano M."/>
            <person name="Yuan Q."/>
            <person name="Ouyang S."/>
            <person name="Liu J."/>
            <person name="Jones K.M."/>
            <person name="Gansberger K."/>
            <person name="Moffat K."/>
            <person name="Hill J."/>
            <person name="Bera J."/>
            <person name="Fadrosh D."/>
            <person name="Jin S."/>
            <person name="Johri S."/>
            <person name="Kim M."/>
            <person name="Overton L."/>
            <person name="Reardon M."/>
            <person name="Tsitrin T."/>
            <person name="Vuong H."/>
            <person name="Weaver B."/>
            <person name="Ciecko A."/>
            <person name="Tallon L."/>
            <person name="Jackson J."/>
            <person name="Pai G."/>
            <person name="Aken S.V."/>
            <person name="Utterback T."/>
            <person name="Reidmuller S."/>
            <person name="Feldblyum T."/>
            <person name="Hsiao J."/>
            <person name="Zismann V."/>
            <person name="Iobst S."/>
            <person name="de Vazeille A.R."/>
            <person name="Buell C.R."/>
            <person name="Ying K."/>
            <person name="Li Y."/>
            <person name="Lu T."/>
            <person name="Huang Y."/>
            <person name="Zhao Q."/>
            <person name="Feng Q."/>
            <person name="Zhang L."/>
            <person name="Zhu J."/>
            <person name="Weng Q."/>
            <person name="Mu J."/>
            <person name="Lu Y."/>
            <person name="Fan D."/>
            <person name="Liu Y."/>
            <person name="Guan J."/>
            <person name="Zhang Y."/>
            <person name="Yu S."/>
            <person name="Liu X."/>
            <person name="Zhang Y."/>
            <person name="Hong G."/>
            <person name="Han B."/>
            <person name="Choisne N."/>
            <person name="Demange N."/>
            <person name="Orjeda G."/>
            <person name="Samain S."/>
            <person name="Cattolico L."/>
            <person name="Pelletier E."/>
            <person name="Couloux A."/>
            <person name="Segurens B."/>
            <person name="Wincker P."/>
            <person name="D'Hont A."/>
            <person name="Scarpelli C."/>
            <person name="Weissenbach J."/>
            <person name="Salanoubat M."/>
            <person name="Quetier F."/>
            <person name="Yu Y."/>
            <person name="Kim H.R."/>
            <person name="Rambo T."/>
            <person name="Currie J."/>
            <person name="Collura K."/>
            <person name="Luo M."/>
            <person name="Yang T."/>
            <person name="Ammiraju J.S.S."/>
            <person name="Engler F."/>
            <person name="Soderlund C."/>
            <person name="Wing R.A."/>
            <person name="Palmer L.E."/>
            <person name="de la Bastide M."/>
            <person name="Spiegel L."/>
            <person name="Nascimento L."/>
            <person name="Zutavern T."/>
            <person name="O'Shaughnessy A."/>
            <person name="Dike S."/>
            <person name="Dedhia N."/>
            <person name="Preston R."/>
            <person name="Balija V."/>
            <person name="McCombie W.R."/>
            <person name="Chow T."/>
            <person name="Chen H."/>
            <person name="Chung M."/>
            <person name="Chen C."/>
            <person name="Shaw J."/>
            <person name="Wu H."/>
            <person name="Hsiao K."/>
            <person name="Chao Y."/>
            <person name="Chu M."/>
            <person name="Cheng C."/>
            <person name="Hour A."/>
            <person name="Lee P."/>
            <person name="Lin S."/>
            <person name="Lin Y."/>
            <person name="Liou J."/>
            <person name="Liu S."/>
            <person name="Hsing Y."/>
            <person name="Raghuvanshi S."/>
            <person name="Mohanty A."/>
            <person name="Bharti A.K."/>
            <person name="Gaur A."/>
            <person name="Gupta V."/>
            <person name="Kumar D."/>
            <person name="Ravi V."/>
            <person name="Vij S."/>
            <person name="Kapur A."/>
            <person name="Khurana P."/>
            <person name="Khurana P."/>
            <person name="Khurana J.P."/>
            <person name="Tyagi A.K."/>
            <person name="Gaikwad K."/>
            <person name="Singh A."/>
            <person name="Dalal V."/>
            <person name="Srivastava S."/>
            <person name="Dixit A."/>
            <person name="Pal A.K."/>
            <person name="Ghazi I.A."/>
            <person name="Yadav M."/>
            <person name="Pandit A."/>
            <person name="Bhargava A."/>
            <person name="Sureshbabu K."/>
            <person name="Batra K."/>
            <person name="Sharma T.R."/>
            <person name="Mohapatra T."/>
            <person name="Singh N.K."/>
            <person name="Messing J."/>
            <person name="Nelson A.B."/>
            <person name="Fuks G."/>
            <person name="Kavchok S."/>
            <person name="Keizer G."/>
            <person name="Linton E."/>
            <person name="Llaca V."/>
            <person name="Song R."/>
            <person name="Tanyolac B."/>
            <person name="Young S."/>
            <person name="Ho-Il K."/>
            <person name="Hahn J.H."/>
            <person name="Sangsakoo G."/>
            <person name="Vanavichit A."/>
            <person name="de Mattos Luiz.A.T."/>
            <person name="Zimmer P.D."/>
            <person name="Malone G."/>
            <person name="Dellagostin O."/>
            <person name="de Oliveira A.C."/>
            <person name="Bevan M."/>
            <person name="Bancroft I."/>
            <person name="Minx P."/>
            <person name="Cordum H."/>
            <person name="Wilson R."/>
            <person name="Cheng Z."/>
            <person name="Jin W."/>
            <person name="Jiang J."/>
            <person name="Leong S.A."/>
            <person name="Iwama H."/>
            <person name="Gojobori T."/>
            <person name="Itoh T."/>
            <person name="Niimura Y."/>
            <person name="Fujii Y."/>
            <person name="Habara T."/>
            <person name="Sakai H."/>
            <person name="Sato Y."/>
            <person name="Wilson G."/>
            <person name="Kumar K."/>
            <person name="McCouch S."/>
            <person name="Juretic N."/>
            <person name="Hoen D."/>
            <person name="Wright S."/>
            <person name="Bruskiewich R."/>
            <person name="Bureau T."/>
            <person name="Miyao A."/>
            <person name="Hirochika H."/>
            <person name="Nishikawa T."/>
            <person name="Kadowaki K."/>
            <person name="Sugiura M."/>
            <person name="Burr B."/>
            <person name="Sasaki T."/>
        </authorList>
    </citation>
    <scope>NUCLEOTIDE SEQUENCE [LARGE SCALE GENOMIC DNA]</scope>
    <source>
        <strain evidence="3">cv. Nipponbare</strain>
    </source>
</reference>
<dbReference type="AlphaFoldDB" id="Q5VNR0"/>
<dbReference type="Proteomes" id="UP000000763">
    <property type="component" value="Chromosome 1"/>
</dbReference>
<dbReference type="EMBL" id="AP004359">
    <property type="protein sequence ID" value="BAD68915.1"/>
    <property type="molecule type" value="Genomic_DNA"/>
</dbReference>
<reference evidence="3" key="2">
    <citation type="journal article" date="2008" name="Nucleic Acids Res.">
        <title>The rice annotation project database (RAP-DB): 2008 update.</title>
        <authorList>
            <consortium name="The rice annotation project (RAP)"/>
        </authorList>
    </citation>
    <scope>GENOME REANNOTATION</scope>
    <source>
        <strain evidence="3">cv. Nipponbare</strain>
    </source>
</reference>
<proteinExistence type="predicted"/>
<feature type="region of interest" description="Disordered" evidence="1">
    <location>
        <begin position="48"/>
        <end position="108"/>
    </location>
</feature>
<gene>
    <name evidence="2" type="primary">B1150E06.19</name>
</gene>
<evidence type="ECO:0000313" key="3">
    <source>
        <dbReference type="Proteomes" id="UP000000763"/>
    </source>
</evidence>